<proteinExistence type="predicted"/>
<dbReference type="Proteomes" id="UP000192758">
    <property type="component" value="Unassembled WGS sequence"/>
</dbReference>
<dbReference type="InterPro" id="IPR016024">
    <property type="entry name" value="ARM-type_fold"/>
</dbReference>
<dbReference type="EMBL" id="MNPJ01000001">
    <property type="protein sequence ID" value="OQS55884.1"/>
    <property type="molecule type" value="Genomic_DNA"/>
</dbReference>
<evidence type="ECO:0000313" key="2">
    <source>
        <dbReference type="Proteomes" id="UP000192758"/>
    </source>
</evidence>
<dbReference type="AlphaFoldDB" id="A0A1W0E9F1"/>
<dbReference type="VEuPathDB" id="MicrosporidiaDB:EHP00_423"/>
<dbReference type="PANTHER" id="PTHR14418">
    <property type="entry name" value="CONDENSIN COMPLEX SUBUNIT 3-RELATED"/>
    <property type="match status" value="1"/>
</dbReference>
<dbReference type="InterPro" id="IPR027165">
    <property type="entry name" value="CND3"/>
</dbReference>
<dbReference type="GO" id="GO:0007076">
    <property type="term" value="P:mitotic chromosome condensation"/>
    <property type="evidence" value="ECO:0007669"/>
    <property type="project" value="InterPro"/>
</dbReference>
<evidence type="ECO:0000313" key="1">
    <source>
        <dbReference type="EMBL" id="OQS55884.1"/>
    </source>
</evidence>
<comment type="caution">
    <text evidence="1">The sequence shown here is derived from an EMBL/GenBank/DDBJ whole genome shotgun (WGS) entry which is preliminary data.</text>
</comment>
<reference evidence="1 2" key="1">
    <citation type="journal article" date="2017" name="Environ. Microbiol.">
        <title>Decay of the glycolytic pathway and adaptation to intranuclear parasitism within Enterocytozoonidae microsporidia.</title>
        <authorList>
            <person name="Wiredu Boakye D."/>
            <person name="Jaroenlak P."/>
            <person name="Prachumwat A."/>
            <person name="Williams T.A."/>
            <person name="Bateman K.S."/>
            <person name="Itsathitphaisarn O."/>
            <person name="Sritunyalucksana K."/>
            <person name="Paszkiewicz K.H."/>
            <person name="Moore K.A."/>
            <person name="Stentiford G.D."/>
            <person name="Williams B.A."/>
        </authorList>
    </citation>
    <scope>NUCLEOTIDE SEQUENCE [LARGE SCALE GENOMIC DNA]</scope>
    <source>
        <strain evidence="1 2">TH1</strain>
    </source>
</reference>
<accession>A0A1W0E9F1</accession>
<dbReference type="PANTHER" id="PTHR14418:SF5">
    <property type="entry name" value="CONDENSIN COMPLEX SUBUNIT 3"/>
    <property type="match status" value="1"/>
</dbReference>
<dbReference type="STRING" id="646526.A0A1W0E9F1"/>
<protein>
    <submittedName>
        <fullName evidence="1">Cnd3</fullName>
    </submittedName>
</protein>
<keyword evidence="2" id="KW-1185">Reference proteome</keyword>
<dbReference type="GO" id="GO:0000796">
    <property type="term" value="C:condensin complex"/>
    <property type="evidence" value="ECO:0007669"/>
    <property type="project" value="InterPro"/>
</dbReference>
<name>A0A1W0E9F1_9MICR</name>
<gene>
    <name evidence="1" type="primary">cnd3</name>
    <name evidence="1" type="ORF">EHP00_423</name>
</gene>
<sequence length="729" mass="86786">MSGLLKKHNKKENNMRIKQIFNEIQECGFINIKNMTNEAHQIILKEFNVLITIFEHILCSKKRTLPSKVIKLLKNILEKLHKDNKICKLKKIIRWLIDFTLSKSINCRKHSLQLIGLVLNTQNNIFSDFFDKKENKEDLLDDAYLVKIAERVLDKEVSVRKEAIKICKNYQNKNLHGKFTVEKLFKHVISHDTNKEMRKLALCNIEINKRTLSSVFEKCIDLHKDVRMCFWKNIFKKIDIFTIEKNMRIFLLKRSISEFGVSETDNILIIYLVKNVDMLTFIKYFDSEETEYELVLVNVYLTNLQTNTYSLNADELIKKFPEMPFLTFKNIILCDTWLRFIKIFYSFVEASQGRDSLILKDFSFLLEIMYNEALHIKEAKSPERLKLFFDILNFYDIFAKQEKKKVFELIKKIILELKFKEIFESCILLLIKIVSETDIEKTLGCFICKLQENNDGCFYFCLLLLKNIKNLSKTFVNAIFNEKIKIRLNESDSDMCLLAYFYFLNHKESIEESDLSILYTFSNKNKVIGCICDLIIDDMLSYCNAKNYFDIENYFCDFFYLLSALVKIILAGKIHDFEIKRKYIVFLLVRFYSEKRDFEEQKLLNLFIFEYFSKNQNEVVDFYCLVLSKITYNQYLCIDHLIHFVLLKNACQNVFCLITKMLKILHKNETNKFFEYFVTILDCTKHISIEDKNLKEDIVHVLNNCENKNEIVLSLIEHFNKFYKDSNCQ</sequence>
<dbReference type="SUPFAM" id="SSF48371">
    <property type="entry name" value="ARM repeat"/>
    <property type="match status" value="1"/>
</dbReference>
<dbReference type="OrthoDB" id="27187at2759"/>
<dbReference type="GO" id="GO:0000793">
    <property type="term" value="C:condensed chromosome"/>
    <property type="evidence" value="ECO:0007669"/>
    <property type="project" value="TreeGrafter"/>
</dbReference>
<organism evidence="1 2">
    <name type="scientific">Ecytonucleospora hepatopenaei</name>
    <dbReference type="NCBI Taxonomy" id="646526"/>
    <lineage>
        <taxon>Eukaryota</taxon>
        <taxon>Fungi</taxon>
        <taxon>Fungi incertae sedis</taxon>
        <taxon>Microsporidia</taxon>
        <taxon>Enterocytozoonidae</taxon>
        <taxon>Ecytonucleospora</taxon>
    </lineage>
</organism>